<feature type="domain" description="Transcription elongation factor GreA/GreB C-terminal" evidence="1">
    <location>
        <begin position="78"/>
        <end position="144"/>
    </location>
</feature>
<gene>
    <name evidence="2" type="ORF">GMPD_03700</name>
    <name evidence="3" type="ORF">M1B72_21410</name>
</gene>
<dbReference type="EMBL" id="CP096574">
    <property type="protein sequence ID" value="UPU35964.1"/>
    <property type="molecule type" value="Genomic_DNA"/>
</dbReference>
<keyword evidence="3" id="KW-0648">Protein biosynthesis</keyword>
<dbReference type="GO" id="GO:0003677">
    <property type="term" value="F:DNA binding"/>
    <property type="evidence" value="ECO:0007669"/>
    <property type="project" value="InterPro"/>
</dbReference>
<reference evidence="4" key="1">
    <citation type="submission" date="2020-06" db="EMBL/GenBank/DDBJ databases">
        <title>Draft genomic sequecing of Geomonas sp. Red736.</title>
        <authorList>
            <person name="Itoh H."/>
            <person name="Xu Z.X."/>
            <person name="Ushijima N."/>
            <person name="Masuda Y."/>
            <person name="Shiratori Y."/>
            <person name="Senoo K."/>
        </authorList>
    </citation>
    <scope>NUCLEOTIDE SEQUENCE [LARGE SCALE GENOMIC DNA]</scope>
    <source>
        <strain evidence="4">Red736</strain>
    </source>
</reference>
<dbReference type="EMBL" id="BLXY01000001">
    <property type="protein sequence ID" value="GFO62451.1"/>
    <property type="molecule type" value="Genomic_DNA"/>
</dbReference>
<name>A0A6V8MR40_9BACT</name>
<dbReference type="SUPFAM" id="SSF54534">
    <property type="entry name" value="FKBP-like"/>
    <property type="match status" value="1"/>
</dbReference>
<protein>
    <submittedName>
        <fullName evidence="3">GreA/GreB family elongation factor</fullName>
    </submittedName>
</protein>
<dbReference type="InterPro" id="IPR001437">
    <property type="entry name" value="Tscrpt_elong_fac_GreA/B_C"/>
</dbReference>
<sequence>MHRLIIDRLAHDLSVLSHAAKTAHEAAIHEENIPDNKYDTLSLEASYVAQGQANRAQELKHALQTYRHLALQPFGEGDSIRLTALVTLQDEEGTTKTFFIGPQEGGLKLQLDGEEILVITAASPLGSQLIGKTLGDEVELGGNSYEITDLS</sequence>
<keyword evidence="3" id="KW-0251">Elongation factor</keyword>
<reference evidence="2" key="2">
    <citation type="journal article" date="2021" name="Int. J. Syst. Evol. Microbiol.">
        <title>Geomonas silvestris sp. nov., Geomonas paludis sp. nov. and Geomonas limicola sp. nov., isolated from terrestrial environments, and emended description of the genus Geomonas.</title>
        <authorList>
            <person name="Itoh H."/>
            <person name="Xu Z."/>
            <person name="Masuda Y."/>
            <person name="Ushijima N."/>
            <person name="Hayakawa C."/>
            <person name="Shiratori Y."/>
            <person name="Senoo K."/>
        </authorList>
    </citation>
    <scope>NUCLEOTIDE SEQUENCE</scope>
    <source>
        <strain evidence="2">Red736</strain>
    </source>
</reference>
<evidence type="ECO:0000313" key="5">
    <source>
        <dbReference type="Proteomes" id="UP000831485"/>
    </source>
</evidence>
<evidence type="ECO:0000259" key="1">
    <source>
        <dbReference type="Pfam" id="PF01272"/>
    </source>
</evidence>
<evidence type="ECO:0000313" key="3">
    <source>
        <dbReference type="EMBL" id="UPU35964.1"/>
    </source>
</evidence>
<evidence type="ECO:0000313" key="4">
    <source>
        <dbReference type="Proteomes" id="UP000568888"/>
    </source>
</evidence>
<dbReference type="Gene3D" id="3.10.50.30">
    <property type="entry name" value="Transcription elongation factor, GreA/GreB, C-terminal domain"/>
    <property type="match status" value="1"/>
</dbReference>
<dbReference type="Pfam" id="PF01272">
    <property type="entry name" value="GreA_GreB"/>
    <property type="match status" value="1"/>
</dbReference>
<reference evidence="3" key="3">
    <citation type="submission" date="2022-04" db="EMBL/GenBank/DDBJ databases">
        <authorList>
            <person name="Liu G."/>
        </authorList>
    </citation>
    <scope>NUCLEOTIDE SEQUENCE</scope>
    <source>
        <strain evidence="3">RG22</strain>
    </source>
</reference>
<organism evidence="2 4">
    <name type="scientific">Geomonas paludis</name>
    <dbReference type="NCBI Taxonomy" id="2740185"/>
    <lineage>
        <taxon>Bacteria</taxon>
        <taxon>Pseudomonadati</taxon>
        <taxon>Thermodesulfobacteriota</taxon>
        <taxon>Desulfuromonadia</taxon>
        <taxon>Geobacterales</taxon>
        <taxon>Geobacteraceae</taxon>
        <taxon>Geomonas</taxon>
    </lineage>
</organism>
<dbReference type="Proteomes" id="UP000568888">
    <property type="component" value="Unassembled WGS sequence"/>
</dbReference>
<dbReference type="InterPro" id="IPR036953">
    <property type="entry name" value="GreA/GreB_C_sf"/>
</dbReference>
<dbReference type="Proteomes" id="UP000831485">
    <property type="component" value="Chromosome"/>
</dbReference>
<evidence type="ECO:0000313" key="2">
    <source>
        <dbReference type="EMBL" id="GFO62451.1"/>
    </source>
</evidence>
<accession>A0A6V8MR40</accession>
<dbReference type="AlphaFoldDB" id="A0A6V8MR40"/>
<keyword evidence="5" id="KW-1185">Reference proteome</keyword>
<dbReference type="RefSeq" id="WP_183344469.1">
    <property type="nucleotide sequence ID" value="NZ_BLXY01000001.1"/>
</dbReference>
<dbReference type="GO" id="GO:0003746">
    <property type="term" value="F:translation elongation factor activity"/>
    <property type="evidence" value="ECO:0007669"/>
    <property type="project" value="UniProtKB-KW"/>
</dbReference>
<dbReference type="GO" id="GO:0032784">
    <property type="term" value="P:regulation of DNA-templated transcription elongation"/>
    <property type="evidence" value="ECO:0007669"/>
    <property type="project" value="InterPro"/>
</dbReference>
<proteinExistence type="predicted"/>